<dbReference type="Proteomes" id="UP000509126">
    <property type="component" value="Chromosome"/>
</dbReference>
<dbReference type="AlphaFoldDB" id="A0A6N1MWQ6"/>
<sequence length="71" mass="8199">MNDAMLKHEENAFKRNLNKLIDQQCHEFEARTGHRIDGISLEYQAKPKNPSLTLGIENKGLFQCDVDIEKN</sequence>
<accession>A0A6N1MWQ6</accession>
<dbReference type="EMBL" id="CP054803">
    <property type="protein sequence ID" value="QKU22167.1"/>
    <property type="molecule type" value="Genomic_DNA"/>
</dbReference>
<gene>
    <name evidence="1" type="ORF">FOB19_12625</name>
</gene>
<evidence type="ECO:0000313" key="1">
    <source>
        <dbReference type="EMBL" id="QKU22167.1"/>
    </source>
</evidence>
<evidence type="ECO:0000313" key="2">
    <source>
        <dbReference type="Proteomes" id="UP000509126"/>
    </source>
</evidence>
<protein>
    <submittedName>
        <fullName evidence="1">Uncharacterized protein</fullName>
    </submittedName>
</protein>
<name>A0A6N1MWQ6_ACILW</name>
<dbReference type="RefSeq" id="WP_174894555.1">
    <property type="nucleotide sequence ID" value="NZ_CP054803.1"/>
</dbReference>
<organism evidence="1 2">
    <name type="scientific">Acinetobacter lwoffii</name>
    <dbReference type="NCBI Taxonomy" id="28090"/>
    <lineage>
        <taxon>Bacteria</taxon>
        <taxon>Pseudomonadati</taxon>
        <taxon>Pseudomonadota</taxon>
        <taxon>Gammaproteobacteria</taxon>
        <taxon>Moraxellales</taxon>
        <taxon>Moraxellaceae</taxon>
        <taxon>Acinetobacter</taxon>
    </lineage>
</organism>
<reference evidence="1 2" key="1">
    <citation type="submission" date="2019-11" db="EMBL/GenBank/DDBJ databases">
        <title>FDA dAtabase for Regulatory Grade micrObial Sequences (FDA-ARGOS): Supporting development and validation of Infectious Disease Dx tests.</title>
        <authorList>
            <person name="Patel R."/>
            <person name="Rucinski S."/>
            <person name="Tallon L."/>
            <person name="Sadzewicz L."/>
            <person name="Vavikolanu K."/>
            <person name="Mehta A."/>
            <person name="Aluvathingal J."/>
            <person name="Nadendla S."/>
            <person name="Nandy P."/>
            <person name="Geyer C."/>
            <person name="Yan Y."/>
            <person name="Sichtig H."/>
        </authorList>
    </citation>
    <scope>NUCLEOTIDE SEQUENCE [LARGE SCALE GENOMIC DNA]</scope>
    <source>
        <strain evidence="1 2">FDAARGOS_557</strain>
    </source>
</reference>
<proteinExistence type="predicted"/>